<dbReference type="Pfam" id="PF03662">
    <property type="entry name" value="Glyco_hydro_79n"/>
    <property type="match status" value="1"/>
</dbReference>
<feature type="transmembrane region" description="Helical" evidence="3">
    <location>
        <begin position="33"/>
        <end position="50"/>
    </location>
</feature>
<keyword evidence="5" id="KW-1185">Reference proteome</keyword>
<reference evidence="4" key="1">
    <citation type="submission" date="2025-08" db="UniProtKB">
        <authorList>
            <consortium name="Ensembl"/>
        </authorList>
    </citation>
    <scope>IDENTIFICATION</scope>
</reference>
<name>A0A8C4QIF4_EPTBU</name>
<dbReference type="GO" id="GO:0016020">
    <property type="term" value="C:membrane"/>
    <property type="evidence" value="ECO:0007669"/>
    <property type="project" value="InterPro"/>
</dbReference>
<evidence type="ECO:0000313" key="4">
    <source>
        <dbReference type="Ensembl" id="ENSEBUP00000015444.1"/>
    </source>
</evidence>
<dbReference type="PANTHER" id="PTHR46145">
    <property type="entry name" value="HEPARANASE"/>
    <property type="match status" value="1"/>
</dbReference>
<evidence type="ECO:0000256" key="3">
    <source>
        <dbReference type="SAM" id="Phobius"/>
    </source>
</evidence>
<reference evidence="4" key="2">
    <citation type="submission" date="2025-09" db="UniProtKB">
        <authorList>
            <consortium name="Ensembl"/>
        </authorList>
    </citation>
    <scope>IDENTIFICATION</scope>
</reference>
<keyword evidence="3" id="KW-0472">Membrane</keyword>
<protein>
    <submittedName>
        <fullName evidence="4">Heparanase</fullName>
    </submittedName>
</protein>
<feature type="region of interest" description="Disordered" evidence="2">
    <location>
        <begin position="370"/>
        <end position="401"/>
    </location>
</feature>
<accession>A0A8C4QIF4</accession>
<dbReference type="AlphaFoldDB" id="A0A8C4QIF4"/>
<keyword evidence="3" id="KW-0812">Transmembrane</keyword>
<dbReference type="SUPFAM" id="SSF51445">
    <property type="entry name" value="(Trans)glycosidases"/>
    <property type="match status" value="1"/>
</dbReference>
<keyword evidence="3" id="KW-1133">Transmembrane helix</keyword>
<dbReference type="PANTHER" id="PTHR46145:SF4">
    <property type="entry name" value="HEPARANASE"/>
    <property type="match status" value="1"/>
</dbReference>
<evidence type="ECO:0000256" key="2">
    <source>
        <dbReference type="SAM" id="MobiDB-lite"/>
    </source>
</evidence>
<comment type="similarity">
    <text evidence="1">Belongs to the glycosyl hydrolase 79 family.</text>
</comment>
<dbReference type="Ensembl" id="ENSEBUT00000016020.1">
    <property type="protein sequence ID" value="ENSEBUP00000015444.1"/>
    <property type="gene ID" value="ENSEBUG00000009734.1"/>
</dbReference>
<evidence type="ECO:0000256" key="1">
    <source>
        <dbReference type="ARBA" id="ARBA00009800"/>
    </source>
</evidence>
<dbReference type="InterPro" id="IPR017853">
    <property type="entry name" value="GH"/>
</dbReference>
<dbReference type="Gene3D" id="3.20.20.80">
    <property type="entry name" value="Glycosidases"/>
    <property type="match status" value="1"/>
</dbReference>
<dbReference type="GO" id="GO:0031012">
    <property type="term" value="C:extracellular matrix"/>
    <property type="evidence" value="ECO:0007669"/>
    <property type="project" value="TreeGrafter"/>
</dbReference>
<evidence type="ECO:0000313" key="5">
    <source>
        <dbReference type="Proteomes" id="UP000694388"/>
    </source>
</evidence>
<organism evidence="4 5">
    <name type="scientific">Eptatretus burgeri</name>
    <name type="common">Inshore hagfish</name>
    <dbReference type="NCBI Taxonomy" id="7764"/>
    <lineage>
        <taxon>Eukaryota</taxon>
        <taxon>Metazoa</taxon>
        <taxon>Chordata</taxon>
        <taxon>Craniata</taxon>
        <taxon>Vertebrata</taxon>
        <taxon>Cyclostomata</taxon>
        <taxon>Myxini</taxon>
        <taxon>Myxiniformes</taxon>
        <taxon>Myxinidae</taxon>
        <taxon>Eptatretinae</taxon>
        <taxon>Eptatretus</taxon>
    </lineage>
</organism>
<dbReference type="GeneTree" id="ENSGT00390000004874"/>
<dbReference type="GO" id="GO:0005615">
    <property type="term" value="C:extracellular space"/>
    <property type="evidence" value="ECO:0007669"/>
    <property type="project" value="TreeGrafter"/>
</dbReference>
<dbReference type="InterPro" id="IPR005199">
    <property type="entry name" value="Glyco_hydro_79"/>
</dbReference>
<sequence>YPCLATVLTLLFFTLRLWPLVLSLSTLLNNSSAVILSLPFIILNITIISPRNHLLSSSFKNDKCINRRALGGFDTDSLVGIVLIQANDCVLTEPNSYPHRTGRSVSGTQLGHDFMALAQLLESQGLRSASVYGPDVTRPRRSCLRLLHFLETAARVVGAVTWHHYYVNGRTATLHDFLDPKLLDSLVIEIQDVAQVVQKVSPGSKVWLGETSSAWGGGAAGLSDSYVAGFMWLDKLGLSARLGIDVVIRQAFVGHGHYTLVDKENEPLPSHPYPLPTSAIAFLHLGHVCSHRLPSLSILPHKATITLFLLTFFKNSPLTLLPQLSPLTLLPQFSPHPSPSTLLPHPSPSTLLPHPSPSILPSPFSINSPLTSPSSPFSLNSPSSPFSLNSPSSPFSPNFPL</sequence>
<dbReference type="Proteomes" id="UP000694388">
    <property type="component" value="Unplaced"/>
</dbReference>
<dbReference type="GO" id="GO:0016798">
    <property type="term" value="F:hydrolase activity, acting on glycosyl bonds"/>
    <property type="evidence" value="ECO:0007669"/>
    <property type="project" value="InterPro"/>
</dbReference>
<proteinExistence type="inferred from homology"/>